<dbReference type="Pfam" id="PF03961">
    <property type="entry name" value="FapA"/>
    <property type="match status" value="1"/>
</dbReference>
<dbReference type="PANTHER" id="PTHR38032">
    <property type="entry name" value="POLYMERASE-RELATED"/>
    <property type="match status" value="1"/>
</dbReference>
<proteinExistence type="predicted"/>
<evidence type="ECO:0008006" key="2">
    <source>
        <dbReference type="Google" id="ProtNLM"/>
    </source>
</evidence>
<accession>A0A5J4L2X1</accession>
<dbReference type="InterPro" id="IPR046865">
    <property type="entry name" value="FapA_b_solenoid"/>
</dbReference>
<sequence>MILCKVHELKEGMIVARDVTVSGVAIPILRKGAVLNEQYINSLKKYGIAFLYVELPEGYSGAKGEILSLTEVKTNNIIFEGKVQIKADIPKNTTIEAGESVIIEGNVADGCSIFSKSGVIIIKGFAYGAGDNPIQLYAKQDITVGNLSHAVVKTDGDLVAERDCFDAAIEVKGEVRIGGSVLRSKIGTNVRAVLGQCGSEEGEPVIVTVNPTEAQEIIQELLKIDNSVNTLTKEKTQLQNIIDLIKKLGGNIEQLPQDKKIELAKGAKRFKDISGEIAVLSSKREELLNNIKQILSVRRVIVNNVVYPNTKIQIGGRLFIASKPEQRCAFCVEEGKVIIKSL</sequence>
<reference evidence="1" key="1">
    <citation type="submission" date="2019-10" db="EMBL/GenBank/DDBJ databases">
        <title>Metagenomic sequencing of thiosulfate-disproportionating enrichment culture.</title>
        <authorList>
            <person name="Umezawa K."/>
            <person name="Kojima H."/>
            <person name="Fukui M."/>
        </authorList>
    </citation>
    <scope>NUCLEOTIDE SEQUENCE</scope>
    <source>
        <strain evidence="1">45J</strain>
    </source>
</reference>
<gene>
    <name evidence="1" type="ORF">A45J_0946</name>
</gene>
<dbReference type="EMBL" id="BLAB01000001">
    <property type="protein sequence ID" value="GER93210.1"/>
    <property type="molecule type" value="Genomic_DNA"/>
</dbReference>
<protein>
    <recommendedName>
        <fullName evidence="2">DUF342 domain-containing protein</fullName>
    </recommendedName>
</protein>
<evidence type="ECO:0000313" key="1">
    <source>
        <dbReference type="EMBL" id="GER93210.1"/>
    </source>
</evidence>
<comment type="caution">
    <text evidence="1">The sequence shown here is derived from an EMBL/GenBank/DDBJ whole genome shotgun (WGS) entry which is preliminary data.</text>
</comment>
<dbReference type="PANTHER" id="PTHR38032:SF1">
    <property type="entry name" value="RNA-BINDING PROTEIN KHPB N-TERMINAL DOMAIN-CONTAINING PROTEIN"/>
    <property type="match status" value="1"/>
</dbReference>
<organism evidence="1">
    <name type="scientific">hot springs metagenome</name>
    <dbReference type="NCBI Taxonomy" id="433727"/>
    <lineage>
        <taxon>unclassified sequences</taxon>
        <taxon>metagenomes</taxon>
        <taxon>ecological metagenomes</taxon>
    </lineage>
</organism>
<name>A0A5J4L2X1_9ZZZZ</name>
<dbReference type="InterPro" id="IPR005646">
    <property type="entry name" value="FapA"/>
</dbReference>
<dbReference type="AlphaFoldDB" id="A0A5J4L2X1"/>